<dbReference type="InterPro" id="IPR008218">
    <property type="entry name" value="ATPase_V1-cplx_f_g_su"/>
</dbReference>
<keyword evidence="5" id="KW-1185">Reference proteome</keyword>
<comment type="caution">
    <text evidence="4">The sequence shown here is derived from an EMBL/GenBank/DDBJ whole genome shotgun (WGS) entry which is preliminary data.</text>
</comment>
<evidence type="ECO:0000256" key="2">
    <source>
        <dbReference type="ARBA" id="ARBA00022448"/>
    </source>
</evidence>
<keyword evidence="2" id="KW-0813">Transport</keyword>
<dbReference type="InterPro" id="IPR036906">
    <property type="entry name" value="ATPase_V1_fsu_sf"/>
</dbReference>
<dbReference type="SUPFAM" id="SSF159468">
    <property type="entry name" value="AtpF-like"/>
    <property type="match status" value="1"/>
</dbReference>
<accession>A0ABW2I2L7</accession>
<dbReference type="RefSeq" id="WP_378976188.1">
    <property type="nucleotide sequence ID" value="NZ_JBHTBJ010000043.1"/>
</dbReference>
<gene>
    <name evidence="4" type="ORF">ACFQS1_34350</name>
</gene>
<keyword evidence="3" id="KW-0406">Ion transport</keyword>
<dbReference type="EMBL" id="JBHTBJ010000043">
    <property type="protein sequence ID" value="MFC7279075.1"/>
    <property type="molecule type" value="Genomic_DNA"/>
</dbReference>
<evidence type="ECO:0000256" key="3">
    <source>
        <dbReference type="ARBA" id="ARBA00023065"/>
    </source>
</evidence>
<evidence type="ECO:0000313" key="4">
    <source>
        <dbReference type="EMBL" id="MFC7279075.1"/>
    </source>
</evidence>
<dbReference type="Pfam" id="PF01990">
    <property type="entry name" value="ATP-synt_F"/>
    <property type="match status" value="1"/>
</dbReference>
<comment type="similarity">
    <text evidence="1">Belongs to the V-ATPase F subunit family.</text>
</comment>
<name>A0ABW2I2L7_9ACTN</name>
<dbReference type="Proteomes" id="UP001596548">
    <property type="component" value="Unassembled WGS sequence"/>
</dbReference>
<organism evidence="4 5">
    <name type="scientific">Paractinoplanes rhizophilus</name>
    <dbReference type="NCBI Taxonomy" id="1416877"/>
    <lineage>
        <taxon>Bacteria</taxon>
        <taxon>Bacillati</taxon>
        <taxon>Actinomycetota</taxon>
        <taxon>Actinomycetes</taxon>
        <taxon>Micromonosporales</taxon>
        <taxon>Micromonosporaceae</taxon>
        <taxon>Paractinoplanes</taxon>
    </lineage>
</organism>
<sequence>MSRLLVLTTRDLAIGYRLAGAATVEVGSAAQTAATLEELLAGEDGVIAVHAPYFDALPRPLRRRLDALRVPLVVPLPAGTATEAAGDRRQRLLELLRQAIGYEITFGEERTTP</sequence>
<proteinExistence type="inferred from homology"/>
<reference evidence="5" key="1">
    <citation type="journal article" date="2019" name="Int. J. Syst. Evol. Microbiol.">
        <title>The Global Catalogue of Microorganisms (GCM) 10K type strain sequencing project: providing services to taxonomists for standard genome sequencing and annotation.</title>
        <authorList>
            <consortium name="The Broad Institute Genomics Platform"/>
            <consortium name="The Broad Institute Genome Sequencing Center for Infectious Disease"/>
            <person name="Wu L."/>
            <person name="Ma J."/>
        </authorList>
    </citation>
    <scope>NUCLEOTIDE SEQUENCE [LARGE SCALE GENOMIC DNA]</scope>
    <source>
        <strain evidence="5">XZYJT-10</strain>
    </source>
</reference>
<evidence type="ECO:0000256" key="1">
    <source>
        <dbReference type="ARBA" id="ARBA00010148"/>
    </source>
</evidence>
<evidence type="ECO:0000313" key="5">
    <source>
        <dbReference type="Proteomes" id="UP001596548"/>
    </source>
</evidence>
<protein>
    <submittedName>
        <fullName evidence="4">V-type ATP synthase subunit F</fullName>
    </submittedName>
</protein>
<dbReference type="Gene3D" id="3.40.50.10580">
    <property type="entry name" value="ATPase, V1 complex, subunit F"/>
    <property type="match status" value="1"/>
</dbReference>